<protein>
    <submittedName>
        <fullName evidence="3">NADAR domain-containing protein</fullName>
    </submittedName>
</protein>
<proteinExistence type="predicted"/>
<sequence length="206" mass="24276">MRTYVGISRVMYHDSHDGITLWSSLCGRVLNGEHEKMRENEIYSTFVHRDKSELARRNGVEFRKCDLSKRVPSDDVWRAYRDQMLKEQDDWLDKTHLPIREPPDKVVQYLGQSSFGVQIGAQFDTQRSERERRYQRRRNMRGNLLPNWRKAVSEVSYRGPLMLCVDDGRDAAAWSPDFGIVCIESPVLQRGCEILEKGQWFYANMR</sequence>
<dbReference type="Proteomes" id="UP000050761">
    <property type="component" value="Unassembled WGS sequence"/>
</dbReference>
<evidence type="ECO:0000313" key="2">
    <source>
        <dbReference type="Proteomes" id="UP000050761"/>
    </source>
</evidence>
<dbReference type="EMBL" id="UZAH01032643">
    <property type="protein sequence ID" value="VDP23016.1"/>
    <property type="molecule type" value="Genomic_DNA"/>
</dbReference>
<dbReference type="AlphaFoldDB" id="A0A183GF76"/>
<dbReference type="WBParaSite" id="HPBE_0002103401-mRNA-1">
    <property type="protein sequence ID" value="HPBE_0002103401-mRNA-1"/>
    <property type="gene ID" value="HPBE_0002103401"/>
</dbReference>
<reference evidence="3" key="2">
    <citation type="submission" date="2019-09" db="UniProtKB">
        <authorList>
            <consortium name="WormBaseParasite"/>
        </authorList>
    </citation>
    <scope>IDENTIFICATION</scope>
</reference>
<accession>A0A183GF76</accession>
<evidence type="ECO:0000313" key="1">
    <source>
        <dbReference type="EMBL" id="VDP23016.1"/>
    </source>
</evidence>
<reference evidence="1 2" key="1">
    <citation type="submission" date="2018-11" db="EMBL/GenBank/DDBJ databases">
        <authorList>
            <consortium name="Pathogen Informatics"/>
        </authorList>
    </citation>
    <scope>NUCLEOTIDE SEQUENCE [LARGE SCALE GENOMIC DNA]</scope>
</reference>
<name>A0A183GF76_HELPZ</name>
<dbReference type="OrthoDB" id="5867046at2759"/>
<evidence type="ECO:0000313" key="3">
    <source>
        <dbReference type="WBParaSite" id="HPBE_0002103401-mRNA-1"/>
    </source>
</evidence>
<keyword evidence="2" id="KW-1185">Reference proteome</keyword>
<organism evidence="2 3">
    <name type="scientific">Heligmosomoides polygyrus</name>
    <name type="common">Parasitic roundworm</name>
    <dbReference type="NCBI Taxonomy" id="6339"/>
    <lineage>
        <taxon>Eukaryota</taxon>
        <taxon>Metazoa</taxon>
        <taxon>Ecdysozoa</taxon>
        <taxon>Nematoda</taxon>
        <taxon>Chromadorea</taxon>
        <taxon>Rhabditida</taxon>
        <taxon>Rhabditina</taxon>
        <taxon>Rhabditomorpha</taxon>
        <taxon>Strongyloidea</taxon>
        <taxon>Heligmosomidae</taxon>
        <taxon>Heligmosomoides</taxon>
    </lineage>
</organism>
<gene>
    <name evidence="1" type="ORF">HPBE_LOCUS21033</name>
</gene>
<accession>A0A3P8FW55</accession>